<dbReference type="EMBL" id="BTSX01000005">
    <property type="protein sequence ID" value="GMT00238.1"/>
    <property type="molecule type" value="Genomic_DNA"/>
</dbReference>
<proteinExistence type="inferred from homology"/>
<dbReference type="SUPFAM" id="SSF52540">
    <property type="entry name" value="P-loop containing nucleoside triphosphate hydrolases"/>
    <property type="match status" value="1"/>
</dbReference>
<dbReference type="GO" id="GO:0006270">
    <property type="term" value="P:DNA replication initiation"/>
    <property type="evidence" value="ECO:0007669"/>
    <property type="project" value="TreeGrafter"/>
</dbReference>
<evidence type="ECO:0000313" key="4">
    <source>
        <dbReference type="EMBL" id="GMT00238.1"/>
    </source>
</evidence>
<dbReference type="GO" id="GO:0033314">
    <property type="term" value="P:mitotic DNA replication checkpoint signaling"/>
    <property type="evidence" value="ECO:0007669"/>
    <property type="project" value="TreeGrafter"/>
</dbReference>
<feature type="region of interest" description="Disordered" evidence="2">
    <location>
        <begin position="1"/>
        <end position="73"/>
    </location>
</feature>
<keyword evidence="5" id="KW-1185">Reference proteome</keyword>
<dbReference type="GO" id="GO:0016887">
    <property type="term" value="F:ATP hydrolysis activity"/>
    <property type="evidence" value="ECO:0007669"/>
    <property type="project" value="InterPro"/>
</dbReference>
<sequence>MVKTRTGRGGEVKQVENTEGKKTRKRNENVELKKENEKTPIKKSESAIHKRESPTKKSPIKKLIFTASPGRTSYKLRRAHKEDMPDEMEMEKITRRLNVLEMSPSLSQDSAISIGDSLSTSSLSSERDELNTPPPSDSMDTTPSTLASPIVPLQERECQFNTLISLIDGSVDKKEPLTIYISGTPGAGKSATIERVLKLLQIAPRNIKTCTVNCMSVQRGDELCAAIMQRIDKPCATRSALSKFKEFVSALRKPFLLVLDETDKVNKDALATFLTMPAAISAHLIVVGIANTIDLVDRDLKKMTLKLEPERIVFPGYTKEELVRLMTTKQREENWETIDASAIEFCARQVASRGGDIREAMSTMREGCRRLKLENEKKAMTNENLPSTPVVAALPLSVRSIRAIKDTRTNVLASPLTRVKLQQQPKVLLALCFKLQADKKKQLTRDCLLNEYRRASGKGAWQMVEGSDLKEALDMLVAQSFISTHKDLIRLQVDARTARTAISDDDLLQSIDFTL</sequence>
<evidence type="ECO:0000313" key="5">
    <source>
        <dbReference type="Proteomes" id="UP001432027"/>
    </source>
</evidence>
<feature type="region of interest" description="Disordered" evidence="2">
    <location>
        <begin position="117"/>
        <end position="146"/>
    </location>
</feature>
<organism evidence="4 5">
    <name type="scientific">Pristionchus entomophagus</name>
    <dbReference type="NCBI Taxonomy" id="358040"/>
    <lineage>
        <taxon>Eukaryota</taxon>
        <taxon>Metazoa</taxon>
        <taxon>Ecdysozoa</taxon>
        <taxon>Nematoda</taxon>
        <taxon>Chromadorea</taxon>
        <taxon>Rhabditida</taxon>
        <taxon>Rhabditina</taxon>
        <taxon>Diplogasteromorpha</taxon>
        <taxon>Diplogasteroidea</taxon>
        <taxon>Neodiplogasteridae</taxon>
        <taxon>Pristionchus</taxon>
    </lineage>
</organism>
<name>A0AAV5U191_9BILA</name>
<feature type="domain" description="ORC1/DEAH AAA+ ATPase" evidence="3">
    <location>
        <begin position="177"/>
        <end position="288"/>
    </location>
</feature>
<dbReference type="CDD" id="cd00009">
    <property type="entry name" value="AAA"/>
    <property type="match status" value="1"/>
</dbReference>
<comment type="similarity">
    <text evidence="1">Belongs to the CDC6/cdc18 family.</text>
</comment>
<dbReference type="InterPro" id="IPR027417">
    <property type="entry name" value="P-loop_NTPase"/>
</dbReference>
<dbReference type="Gene3D" id="3.40.50.300">
    <property type="entry name" value="P-loop containing nucleotide triphosphate hydrolases"/>
    <property type="match status" value="1"/>
</dbReference>
<protein>
    <recommendedName>
        <fullName evidence="3">ORC1/DEAH AAA+ ATPase domain-containing protein</fullName>
    </recommendedName>
</protein>
<dbReference type="Gene3D" id="1.10.8.60">
    <property type="match status" value="1"/>
</dbReference>
<feature type="compositionally biased region" description="Basic and acidic residues" evidence="2">
    <location>
        <begin position="8"/>
        <end position="55"/>
    </location>
</feature>
<dbReference type="PANTHER" id="PTHR10763">
    <property type="entry name" value="CELL DIVISION CONTROL PROTEIN 6-RELATED"/>
    <property type="match status" value="1"/>
</dbReference>
<evidence type="ECO:0000256" key="1">
    <source>
        <dbReference type="ARBA" id="ARBA00006184"/>
    </source>
</evidence>
<dbReference type="Pfam" id="PF13401">
    <property type="entry name" value="AAA_22"/>
    <property type="match status" value="1"/>
</dbReference>
<gene>
    <name evidence="4" type="ORF">PENTCL1PPCAC_22412</name>
</gene>
<dbReference type="AlphaFoldDB" id="A0AAV5U191"/>
<dbReference type="GO" id="GO:0003688">
    <property type="term" value="F:DNA replication origin binding"/>
    <property type="evidence" value="ECO:0007669"/>
    <property type="project" value="TreeGrafter"/>
</dbReference>
<dbReference type="InterPro" id="IPR050311">
    <property type="entry name" value="ORC1/CDC6"/>
</dbReference>
<evidence type="ECO:0000259" key="3">
    <source>
        <dbReference type="Pfam" id="PF13401"/>
    </source>
</evidence>
<dbReference type="Proteomes" id="UP001432027">
    <property type="component" value="Unassembled WGS sequence"/>
</dbReference>
<reference evidence="4" key="1">
    <citation type="submission" date="2023-10" db="EMBL/GenBank/DDBJ databases">
        <title>Genome assembly of Pristionchus species.</title>
        <authorList>
            <person name="Yoshida K."/>
            <person name="Sommer R.J."/>
        </authorList>
    </citation>
    <scope>NUCLEOTIDE SEQUENCE</scope>
    <source>
        <strain evidence="4">RS0144</strain>
    </source>
</reference>
<evidence type="ECO:0000256" key="2">
    <source>
        <dbReference type="SAM" id="MobiDB-lite"/>
    </source>
</evidence>
<comment type="caution">
    <text evidence="4">The sequence shown here is derived from an EMBL/GenBank/DDBJ whole genome shotgun (WGS) entry which is preliminary data.</text>
</comment>
<accession>A0AAV5U191</accession>
<dbReference type="GO" id="GO:0005634">
    <property type="term" value="C:nucleus"/>
    <property type="evidence" value="ECO:0007669"/>
    <property type="project" value="TreeGrafter"/>
</dbReference>
<dbReference type="PANTHER" id="PTHR10763:SF26">
    <property type="entry name" value="CELL DIVISION CONTROL PROTEIN 6 HOMOLOG"/>
    <property type="match status" value="1"/>
</dbReference>
<dbReference type="InterPro" id="IPR049945">
    <property type="entry name" value="AAA_22"/>
</dbReference>